<keyword evidence="6" id="KW-0143">Chaperone</keyword>
<keyword evidence="2" id="KW-1003">Cell membrane</keyword>
<keyword evidence="11" id="KW-1185">Reference proteome</keyword>
<dbReference type="SUPFAM" id="SSF109998">
    <property type="entry name" value="Triger factor/SurA peptide-binding domain-like"/>
    <property type="match status" value="1"/>
</dbReference>
<comment type="similarity">
    <text evidence="7">Belongs to the PpiD chaperone family.</text>
</comment>
<dbReference type="Pfam" id="PF13624">
    <property type="entry name" value="SurA_N_3"/>
    <property type="match status" value="1"/>
</dbReference>
<evidence type="ECO:0000259" key="9">
    <source>
        <dbReference type="Pfam" id="PF13145"/>
    </source>
</evidence>
<dbReference type="GO" id="GO:0005886">
    <property type="term" value="C:plasma membrane"/>
    <property type="evidence" value="ECO:0007669"/>
    <property type="project" value="UniProtKB-SubCell"/>
</dbReference>
<evidence type="ECO:0000256" key="6">
    <source>
        <dbReference type="ARBA" id="ARBA00023186"/>
    </source>
</evidence>
<evidence type="ECO:0000256" key="4">
    <source>
        <dbReference type="ARBA" id="ARBA00022989"/>
    </source>
</evidence>
<comment type="subcellular location">
    <subcellularLocation>
        <location evidence="1">Cell membrane</location>
        <topology evidence="1">Single-pass type II membrane protein</topology>
    </subcellularLocation>
</comment>
<accession>E4U210</accession>
<dbReference type="STRING" id="709032.Sulku_0862"/>
<dbReference type="Proteomes" id="UP000008721">
    <property type="component" value="Chromosome"/>
</dbReference>
<dbReference type="EMBL" id="CP002355">
    <property type="protein sequence ID" value="ADR33528.1"/>
    <property type="molecule type" value="Genomic_DNA"/>
</dbReference>
<organism evidence="10 11">
    <name type="scientific">Sulfuricurvum kujiense (strain ATCC BAA-921 / DSM 16994 / JCM 11577 / YK-1)</name>
    <dbReference type="NCBI Taxonomy" id="709032"/>
    <lineage>
        <taxon>Bacteria</taxon>
        <taxon>Pseudomonadati</taxon>
        <taxon>Campylobacterota</taxon>
        <taxon>Epsilonproteobacteria</taxon>
        <taxon>Campylobacterales</taxon>
        <taxon>Sulfurimonadaceae</taxon>
        <taxon>Sulfuricurvum</taxon>
    </lineage>
</organism>
<evidence type="ECO:0000313" key="10">
    <source>
        <dbReference type="EMBL" id="ADR33528.1"/>
    </source>
</evidence>
<keyword evidence="4 8" id="KW-1133">Transmembrane helix</keyword>
<dbReference type="RefSeq" id="WP_013459725.1">
    <property type="nucleotide sequence ID" value="NC_014762.1"/>
</dbReference>
<dbReference type="OrthoDB" id="9788030at2"/>
<dbReference type="PANTHER" id="PTHR47529:SF1">
    <property type="entry name" value="PERIPLASMIC CHAPERONE PPID"/>
    <property type="match status" value="1"/>
</dbReference>
<sequence length="488" mass="54786">MITWMQRHRKYLVITIWISTIAFIGAGFVGWGQYNYGDKAGAVAKVGDISITSAELQKSYSNLFNQYNQLFQGKFDEKQAQQFGLQRQALRQLVNQALVLNLANSYGLTVTDQELWDVIKSQSAFSKDGTFDKSTYAEVLKQNRLTIKEYEESMKKELLIQKTLYLLSSGVKPIEENTLADALGVSDKISYKILTPDMISLAPTDAELKAFWEKRSGDFKTTPSYEISYVTQTPITAAPSQKEISDYYDINRQMLKNGEGKVLSLQEAQPIIVAALNEKATEKEALRLYIDYKKGSLKPGMKPQTATVTKSVSPFAPELTKEITELSTEKAFLKPRKVSNGYVIVKLDKMDPARPKTYEEAKTDVMALYLNDTKKTKLQELAQNSYKTFSGTTTDYLTRKESAKIAGLSEPEGSEFLSKLFASKQKQGFITLESGNVIMYNVLEQKLLQDRTLADGNAVLKLKGSLMDQGLIKALESKYPVEIYVEGI</sequence>
<dbReference type="InterPro" id="IPR000297">
    <property type="entry name" value="PPIase_PpiC"/>
</dbReference>
<proteinExistence type="inferred from homology"/>
<evidence type="ECO:0000256" key="8">
    <source>
        <dbReference type="SAM" id="Phobius"/>
    </source>
</evidence>
<evidence type="ECO:0000256" key="2">
    <source>
        <dbReference type="ARBA" id="ARBA00022475"/>
    </source>
</evidence>
<feature type="transmembrane region" description="Helical" evidence="8">
    <location>
        <begin position="12"/>
        <end position="31"/>
    </location>
</feature>
<keyword evidence="3 8" id="KW-0812">Transmembrane</keyword>
<dbReference type="eggNOG" id="COG0760">
    <property type="taxonomic scope" value="Bacteria"/>
</dbReference>
<dbReference type="HOGENOM" id="CLU_552854_0_0_7"/>
<feature type="domain" description="PpiC" evidence="9">
    <location>
        <begin position="239"/>
        <end position="362"/>
    </location>
</feature>
<dbReference type="AlphaFoldDB" id="E4U210"/>
<evidence type="ECO:0000256" key="5">
    <source>
        <dbReference type="ARBA" id="ARBA00023136"/>
    </source>
</evidence>
<name>E4U210_SULKY</name>
<protein>
    <recommendedName>
        <fullName evidence="9">PpiC domain-containing protein</fullName>
    </recommendedName>
</protein>
<dbReference type="Pfam" id="PF13145">
    <property type="entry name" value="Rotamase_2"/>
    <property type="match status" value="1"/>
</dbReference>
<gene>
    <name evidence="10" type="ordered locus">Sulku_0862</name>
</gene>
<evidence type="ECO:0000313" key="11">
    <source>
        <dbReference type="Proteomes" id="UP000008721"/>
    </source>
</evidence>
<dbReference type="Gene3D" id="1.10.4030.10">
    <property type="entry name" value="Porin chaperone SurA, peptide-binding domain"/>
    <property type="match status" value="1"/>
</dbReference>
<reference evidence="10 11" key="1">
    <citation type="journal article" date="2012" name="Stand. Genomic Sci.">
        <title>Complete genome sequence of the sulfur compounds oxidizing chemolithoautotroph Sulfuricurvum kujiense type strain (YK-1(T)).</title>
        <authorList>
            <person name="Han C."/>
            <person name="Kotsyurbenko O."/>
            <person name="Chertkov O."/>
            <person name="Held B."/>
            <person name="Lapidus A."/>
            <person name="Nolan M."/>
            <person name="Lucas S."/>
            <person name="Hammon N."/>
            <person name="Deshpande S."/>
            <person name="Cheng J.F."/>
            <person name="Tapia R."/>
            <person name="Goodwin L.A."/>
            <person name="Pitluck S."/>
            <person name="Liolios K."/>
            <person name="Pagani I."/>
            <person name="Ivanova N."/>
            <person name="Mavromatis K."/>
            <person name="Mikhailova N."/>
            <person name="Pati A."/>
            <person name="Chen A."/>
            <person name="Palaniappan K."/>
            <person name="Land M."/>
            <person name="Hauser L."/>
            <person name="Chang Y.J."/>
            <person name="Jeffries C.D."/>
            <person name="Brambilla E.M."/>
            <person name="Rohde M."/>
            <person name="Spring S."/>
            <person name="Sikorski J."/>
            <person name="Goker M."/>
            <person name="Woyke T."/>
            <person name="Bristow J."/>
            <person name="Eisen J.A."/>
            <person name="Markowitz V."/>
            <person name="Hugenholtz P."/>
            <person name="Kyrpides N.C."/>
            <person name="Klenk H.P."/>
            <person name="Detter J.C."/>
        </authorList>
    </citation>
    <scope>NUCLEOTIDE SEQUENCE [LARGE SCALE GENOMIC DNA]</scope>
    <source>
        <strain evidence="11">ATCC BAA-921 / DSM 16994 / JCM 11577 / YK-1</strain>
    </source>
</reference>
<dbReference type="InterPro" id="IPR052029">
    <property type="entry name" value="PpiD_chaperone"/>
</dbReference>
<evidence type="ECO:0000256" key="3">
    <source>
        <dbReference type="ARBA" id="ARBA00022692"/>
    </source>
</evidence>
<dbReference type="PANTHER" id="PTHR47529">
    <property type="entry name" value="PEPTIDYL-PROLYL CIS-TRANS ISOMERASE D"/>
    <property type="match status" value="1"/>
</dbReference>
<dbReference type="InterPro" id="IPR027304">
    <property type="entry name" value="Trigger_fact/SurA_dom_sf"/>
</dbReference>
<evidence type="ECO:0000256" key="7">
    <source>
        <dbReference type="ARBA" id="ARBA00038408"/>
    </source>
</evidence>
<dbReference type="KEGG" id="sku:Sulku_0862"/>
<dbReference type="GO" id="GO:0003755">
    <property type="term" value="F:peptidyl-prolyl cis-trans isomerase activity"/>
    <property type="evidence" value="ECO:0007669"/>
    <property type="project" value="InterPro"/>
</dbReference>
<evidence type="ECO:0000256" key="1">
    <source>
        <dbReference type="ARBA" id="ARBA00004401"/>
    </source>
</evidence>
<keyword evidence="5 8" id="KW-0472">Membrane</keyword>